<organism evidence="8">
    <name type="scientific">Daucus carota subsp. sativus</name>
    <name type="common">Carrot</name>
    <dbReference type="NCBI Taxonomy" id="79200"/>
    <lineage>
        <taxon>Eukaryota</taxon>
        <taxon>Viridiplantae</taxon>
        <taxon>Streptophyta</taxon>
        <taxon>Embryophyta</taxon>
        <taxon>Tracheophyta</taxon>
        <taxon>Spermatophyta</taxon>
        <taxon>Magnoliopsida</taxon>
        <taxon>eudicotyledons</taxon>
        <taxon>Gunneridae</taxon>
        <taxon>Pentapetalae</taxon>
        <taxon>asterids</taxon>
        <taxon>campanulids</taxon>
        <taxon>Apiales</taxon>
        <taxon>Apiaceae</taxon>
        <taxon>Apioideae</taxon>
        <taxon>Scandiceae</taxon>
        <taxon>Daucinae</taxon>
        <taxon>Daucus</taxon>
        <taxon>Daucus sect. Daucus</taxon>
    </lineage>
</organism>
<dbReference type="EMBL" id="CP093345">
    <property type="protein sequence ID" value="WOG92006.1"/>
    <property type="molecule type" value="Genomic_DNA"/>
</dbReference>
<dbReference type="Gene3D" id="2.170.150.80">
    <property type="entry name" value="NAC domain"/>
    <property type="match status" value="1"/>
</dbReference>
<feature type="region of interest" description="Disordered" evidence="6">
    <location>
        <begin position="299"/>
        <end position="319"/>
    </location>
</feature>
<dbReference type="OrthoDB" id="1921961at2759"/>
<dbReference type="PANTHER" id="PTHR31719">
    <property type="entry name" value="NAC TRANSCRIPTION FACTOR 56"/>
    <property type="match status" value="1"/>
</dbReference>
<dbReference type="InterPro" id="IPR003441">
    <property type="entry name" value="NAC-dom"/>
</dbReference>
<accession>A0A162AI21</accession>
<evidence type="ECO:0000256" key="6">
    <source>
        <dbReference type="SAM" id="MobiDB-lite"/>
    </source>
</evidence>
<evidence type="ECO:0000256" key="5">
    <source>
        <dbReference type="ARBA" id="ARBA00023242"/>
    </source>
</evidence>
<dbReference type="Gramene" id="KZN01221">
    <property type="protein sequence ID" value="KZN01221"/>
    <property type="gene ID" value="DCAR_009975"/>
</dbReference>
<gene>
    <name evidence="8" type="ORF">DCAR_009975</name>
    <name evidence="9" type="ORF">DCAR_0311262</name>
</gene>
<reference evidence="8" key="1">
    <citation type="journal article" date="2016" name="Nat. Genet.">
        <title>A high-quality carrot genome assembly provides new insights into carotenoid accumulation and asterid genome evolution.</title>
        <authorList>
            <person name="Iorizzo M."/>
            <person name="Ellison S."/>
            <person name="Senalik D."/>
            <person name="Zeng P."/>
            <person name="Satapoomin P."/>
            <person name="Huang J."/>
            <person name="Bowman M."/>
            <person name="Iovene M."/>
            <person name="Sanseverino W."/>
            <person name="Cavagnaro P."/>
            <person name="Yildiz M."/>
            <person name="Macko-Podgorni A."/>
            <person name="Moranska E."/>
            <person name="Grzebelus E."/>
            <person name="Grzebelus D."/>
            <person name="Ashrafi H."/>
            <person name="Zheng Z."/>
            <person name="Cheng S."/>
            <person name="Spooner D."/>
            <person name="Van Deynze A."/>
            <person name="Simon P."/>
        </authorList>
    </citation>
    <scope>NUCLEOTIDE SEQUENCE [LARGE SCALE GENOMIC DNA]</scope>
    <source>
        <tissue evidence="8">Leaf</tissue>
    </source>
</reference>
<dbReference type="SUPFAM" id="SSF101941">
    <property type="entry name" value="NAC domain"/>
    <property type="match status" value="1"/>
</dbReference>
<evidence type="ECO:0000256" key="2">
    <source>
        <dbReference type="ARBA" id="ARBA00023015"/>
    </source>
</evidence>
<protein>
    <recommendedName>
        <fullName evidence="7">NAC domain-containing protein</fullName>
    </recommendedName>
</protein>
<evidence type="ECO:0000256" key="4">
    <source>
        <dbReference type="ARBA" id="ARBA00023163"/>
    </source>
</evidence>
<dbReference type="KEGG" id="dcr:108213391"/>
<dbReference type="GO" id="GO:0005634">
    <property type="term" value="C:nucleus"/>
    <property type="evidence" value="ECO:0007669"/>
    <property type="project" value="UniProtKB-SubCell"/>
</dbReference>
<dbReference type="InterPro" id="IPR036093">
    <property type="entry name" value="NAC_dom_sf"/>
</dbReference>
<evidence type="ECO:0000259" key="7">
    <source>
        <dbReference type="PROSITE" id="PS51005"/>
    </source>
</evidence>
<dbReference type="PROSITE" id="PS51005">
    <property type="entry name" value="NAC"/>
    <property type="match status" value="1"/>
</dbReference>
<dbReference type="Pfam" id="PF02365">
    <property type="entry name" value="NAM"/>
    <property type="match status" value="1"/>
</dbReference>
<dbReference type="Proteomes" id="UP000077755">
    <property type="component" value="Chromosome 3"/>
</dbReference>
<evidence type="ECO:0000256" key="1">
    <source>
        <dbReference type="ARBA" id="ARBA00004123"/>
    </source>
</evidence>
<comment type="subcellular location">
    <subcellularLocation>
        <location evidence="1">Nucleus</location>
    </subcellularLocation>
</comment>
<feature type="domain" description="NAC" evidence="7">
    <location>
        <begin position="16"/>
        <end position="180"/>
    </location>
</feature>
<dbReference type="FunFam" id="2.170.150.80:FF:000005">
    <property type="entry name" value="NAC transcription factor 56"/>
    <property type="match status" value="1"/>
</dbReference>
<feature type="region of interest" description="Disordered" evidence="6">
    <location>
        <begin position="1"/>
        <end position="21"/>
    </location>
</feature>
<evidence type="ECO:0000313" key="10">
    <source>
        <dbReference type="Proteomes" id="UP000077755"/>
    </source>
</evidence>
<keyword evidence="2" id="KW-0805">Transcription regulation</keyword>
<name>A0A162AI21_DAUCS</name>
<proteinExistence type="predicted"/>
<dbReference type="GO" id="GO:0006355">
    <property type="term" value="P:regulation of DNA-templated transcription"/>
    <property type="evidence" value="ECO:0007669"/>
    <property type="project" value="InterPro"/>
</dbReference>
<dbReference type="AlphaFoldDB" id="A0A162AI21"/>
<keyword evidence="10" id="KW-1185">Reference proteome</keyword>
<keyword evidence="4" id="KW-0804">Transcription</keyword>
<reference evidence="9" key="2">
    <citation type="submission" date="2022-03" db="EMBL/GenBank/DDBJ databases">
        <title>Draft title - Genomic analysis of global carrot germplasm unveils the trajectory of domestication and the origin of high carotenoid orange carrot.</title>
        <authorList>
            <person name="Iorizzo M."/>
            <person name="Ellison S."/>
            <person name="Senalik D."/>
            <person name="Macko-Podgorni A."/>
            <person name="Grzebelus D."/>
            <person name="Bostan H."/>
            <person name="Rolling W."/>
            <person name="Curaba J."/>
            <person name="Simon P."/>
        </authorList>
    </citation>
    <scope>NUCLEOTIDE SEQUENCE</scope>
    <source>
        <tissue evidence="9">Leaf</tissue>
    </source>
</reference>
<evidence type="ECO:0000313" key="9">
    <source>
        <dbReference type="EMBL" id="WOG92006.1"/>
    </source>
</evidence>
<feature type="compositionally biased region" description="Low complexity" evidence="6">
    <location>
        <begin position="1"/>
        <end position="14"/>
    </location>
</feature>
<evidence type="ECO:0000256" key="3">
    <source>
        <dbReference type="ARBA" id="ARBA00023125"/>
    </source>
</evidence>
<dbReference type="GO" id="GO:0048316">
    <property type="term" value="P:seed development"/>
    <property type="evidence" value="ECO:0007669"/>
    <property type="project" value="UniProtKB-ARBA"/>
</dbReference>
<dbReference type="EMBL" id="LNRQ01000003">
    <property type="protein sequence ID" value="KZN01221.1"/>
    <property type="molecule type" value="Genomic_DNA"/>
</dbReference>
<keyword evidence="3" id="KW-0238">DNA-binding</keyword>
<sequence>MESTDSSGGSQQQPQLPPGFRFHPTDEELVLHYLKKKAASAPLPVAIIAEVDLYKFDPWELPAKASFGEQEWYFFSPRDRKYPNGARPNRAATSGYWKATGTDKPVLSSGGTQKVGVKKALVFYGGRPPKGIKSNWIMHEYRLADNNKSTNMKPPGCDIANNKKGSLRLDDWVLCRIYKKNNSQRPLMEHESCDSMGDMILGSIKSEPCVQIGQQHPKLPGSYGAMLENEQSMLQSAPNLASLMSMKRGLFWEEDGGPSLANKRFLTADHQNDEEGKTVQDDNGSISMASFLGQFPQSTQADEAMHQQGPMLGNLGDGAYREQHNFNQLQSNMNWYT</sequence>
<dbReference type="GO" id="GO:0003677">
    <property type="term" value="F:DNA binding"/>
    <property type="evidence" value="ECO:0007669"/>
    <property type="project" value="UniProtKB-KW"/>
</dbReference>
<dbReference type="STRING" id="79200.A0A162AI21"/>
<keyword evidence="5" id="KW-0539">Nucleus</keyword>
<evidence type="ECO:0000313" key="8">
    <source>
        <dbReference type="EMBL" id="KZN01221.1"/>
    </source>
</evidence>
<dbReference type="PANTHER" id="PTHR31719:SF43">
    <property type="entry name" value="NAC TRANSCRIPTION FACTOR 56"/>
    <property type="match status" value="1"/>
</dbReference>
<dbReference type="OMA" id="MEHESCD"/>